<comment type="catalytic activity">
    <reaction evidence="6">
        <text>a thymidine in DNA + NAD(+) = an N-(ADP-alpha-D-ribosyl)-thymidine in DNA + nicotinamide + H(+)</text>
        <dbReference type="Rhea" id="RHEA:71651"/>
        <dbReference type="Rhea" id="RHEA-COMP:13556"/>
        <dbReference type="Rhea" id="RHEA-COMP:18051"/>
        <dbReference type="ChEBI" id="CHEBI:15378"/>
        <dbReference type="ChEBI" id="CHEBI:17154"/>
        <dbReference type="ChEBI" id="CHEBI:57540"/>
        <dbReference type="ChEBI" id="CHEBI:137386"/>
        <dbReference type="ChEBI" id="CHEBI:191199"/>
    </reaction>
</comment>
<evidence type="ECO:0000256" key="6">
    <source>
        <dbReference type="PROSITE-ProRule" id="PRU01362"/>
    </source>
</evidence>
<dbReference type="EMBL" id="CAADFZ010000095">
    <property type="protein sequence ID" value="VFK66480.1"/>
    <property type="molecule type" value="Genomic_DNA"/>
</dbReference>
<proteinExistence type="inferred from homology"/>
<dbReference type="PROSITE" id="PS52018">
    <property type="entry name" value="DART"/>
    <property type="match status" value="1"/>
</dbReference>
<organism evidence="8">
    <name type="scientific">Candidatus Kentrum sp. UNK</name>
    <dbReference type="NCBI Taxonomy" id="2126344"/>
    <lineage>
        <taxon>Bacteria</taxon>
        <taxon>Pseudomonadati</taxon>
        <taxon>Pseudomonadota</taxon>
        <taxon>Gammaproteobacteria</taxon>
        <taxon>Candidatus Kentrum</taxon>
    </lineage>
</organism>
<keyword evidence="4 6" id="KW-0548">Nucleotidyltransferase</keyword>
<accession>A0A451AKB8</accession>
<sequence length="222" mass="25471">MNQSVMVSIQPKIYHIVHVDRLPSIIADRYLWSDAEIIRLARPGTAIGMNGIKQRRLDELLNSYPDLHVGACVPFYFCPRSVMLYLIHRANHPELSYRGGQNPIVHLGFYLHRAVAWAEANQRRWAFTLSNAGSYFFEDRCDLAQLNEIDWSAVQTNRWSGSGVPSSVKEGKQAEFLVETSFPWDLVEYIGVSTKETYRQVAHALTASVHKPQLGIRTDWYY</sequence>
<evidence type="ECO:0000256" key="5">
    <source>
        <dbReference type="ARBA" id="ARBA00023125"/>
    </source>
</evidence>
<dbReference type="EMBL" id="CAADGD010000078">
    <property type="protein sequence ID" value="VFK71682.1"/>
    <property type="molecule type" value="Genomic_DNA"/>
</dbReference>
<evidence type="ECO:0000259" key="7">
    <source>
        <dbReference type="PROSITE" id="PS52018"/>
    </source>
</evidence>
<dbReference type="GO" id="GO:0016779">
    <property type="term" value="F:nucleotidyltransferase activity"/>
    <property type="evidence" value="ECO:0007669"/>
    <property type="project" value="UniProtKB-UniRule"/>
</dbReference>
<keyword evidence="5 6" id="KW-0238">DNA-binding</keyword>
<dbReference type="InterPro" id="IPR029494">
    <property type="entry name" value="DarT"/>
</dbReference>
<feature type="active site" description="Proton acceptor" evidence="6">
    <location>
        <position position="56"/>
    </location>
</feature>
<dbReference type="GO" id="GO:0016757">
    <property type="term" value="F:glycosyltransferase activity"/>
    <property type="evidence" value="ECO:0007669"/>
    <property type="project" value="UniProtKB-UniRule"/>
</dbReference>
<gene>
    <name evidence="8" type="ORF">BECKUNK1418G_GA0071005_10954</name>
    <name evidence="9" type="ORF">BECKUNK1418H_GA0071006_10787</name>
</gene>
<dbReference type="AlphaFoldDB" id="A0A451AKB8"/>
<keyword evidence="1 6" id="KW-1277">Toxin-antitoxin system</keyword>
<evidence type="ECO:0000256" key="3">
    <source>
        <dbReference type="ARBA" id="ARBA00022679"/>
    </source>
</evidence>
<comment type="caution">
    <text evidence="6">Lacks conserved residue(s) required for the propagation of feature annotation.</text>
</comment>
<evidence type="ECO:0000256" key="4">
    <source>
        <dbReference type="ARBA" id="ARBA00022695"/>
    </source>
</evidence>
<keyword evidence="3 6" id="KW-0808">Transferase</keyword>
<dbReference type="Pfam" id="PF14487">
    <property type="entry name" value="DarT"/>
    <property type="match status" value="1"/>
</dbReference>
<dbReference type="GO" id="GO:0003677">
    <property type="term" value="F:DNA binding"/>
    <property type="evidence" value="ECO:0007669"/>
    <property type="project" value="UniProtKB-UniRule"/>
</dbReference>
<feature type="binding site" evidence="6">
    <location>
        <position position="56"/>
    </location>
    <ligand>
        <name>NAD(+)</name>
        <dbReference type="ChEBI" id="CHEBI:57540"/>
    </ligand>
</feature>
<evidence type="ECO:0000313" key="8">
    <source>
        <dbReference type="EMBL" id="VFK66480.1"/>
    </source>
</evidence>
<evidence type="ECO:0000256" key="1">
    <source>
        <dbReference type="ARBA" id="ARBA00022649"/>
    </source>
</evidence>
<reference evidence="8" key="1">
    <citation type="submission" date="2019-02" db="EMBL/GenBank/DDBJ databases">
        <authorList>
            <person name="Gruber-Vodicka R. H."/>
            <person name="Seah K. B. B."/>
        </authorList>
    </citation>
    <scope>NUCLEOTIDE SEQUENCE</scope>
    <source>
        <strain evidence="9">BECK_BY19</strain>
        <strain evidence="8">BECK_BY8</strain>
    </source>
</reference>
<comment type="similarity">
    <text evidence="6">Belongs to the DarT ADP-ribosyltransferase family.</text>
</comment>
<protein>
    <recommendedName>
        <fullName evidence="7">DarT domain-containing protein</fullName>
    </recommendedName>
</protein>
<evidence type="ECO:0000256" key="2">
    <source>
        <dbReference type="ARBA" id="ARBA00022676"/>
    </source>
</evidence>
<feature type="domain" description="DarT" evidence="7">
    <location>
        <begin position="11"/>
        <end position="222"/>
    </location>
</feature>
<keyword evidence="2 6" id="KW-0328">Glycosyltransferase</keyword>
<evidence type="ECO:0000313" key="9">
    <source>
        <dbReference type="EMBL" id="VFK71682.1"/>
    </source>
</evidence>
<name>A0A451AKB8_9GAMM</name>
<feature type="active site" evidence="6">
    <location>
        <position position="175"/>
    </location>
</feature>
<feature type="binding site" evidence="6">
    <location>
        <begin position="15"/>
        <end position="17"/>
    </location>
    <ligand>
        <name>NAD(+)</name>
        <dbReference type="ChEBI" id="CHEBI:57540"/>
    </ligand>
</feature>